<evidence type="ECO:0000313" key="3">
    <source>
        <dbReference type="Proteomes" id="UP001189429"/>
    </source>
</evidence>
<evidence type="ECO:0000256" key="1">
    <source>
        <dbReference type="SAM" id="MobiDB-lite"/>
    </source>
</evidence>
<protein>
    <submittedName>
        <fullName evidence="2">Uncharacterized protein</fullName>
    </submittedName>
</protein>
<name>A0ABN9VUR1_9DINO</name>
<gene>
    <name evidence="2" type="ORF">PCOR1329_LOCUS61409</name>
</gene>
<dbReference type="Proteomes" id="UP001189429">
    <property type="component" value="Unassembled WGS sequence"/>
</dbReference>
<sequence length="464" mass="51549">MHPHLRHGHPAVLGSNRLLWKRFPHTGGRLYIWLPWPQGRLCWLGVTAVGLLIVADAVCVLTWFQERGLESRIEADDQRSCPSPSSVARDRDSPRKALSDAPSRGGRAFLLERLSVRLVLDPDAGAAGALQAGQRTWRRVRASFEDAPGDLAPCPSLASSLTLWAAIVAAGDEQDEQLVERADVEPEDAECAWRVSFTPRESRAYDLHVRALWVNATAEPAYGTCDDVAGKGGGEPHGLAPAGEVLLRPLRGRRTLPRLEPAAAAGGRRRMHAAGARQQQGARELHVRRPAERRRLVEAACGAGGPGPGACEYGRRPGRWRFAGRAPNWTADWEPDAGKLPAYTRDEVGRCWQSRGITKIAMTGDSLIREQFNGLRSYVEENFEVKKVSNAHFWWRRPDGVDVSVEFIDFFSFFREISMLQYAYSRGLRHSAYPRRVDGANGGRRILGDGRFRLPSTTRSTRRC</sequence>
<evidence type="ECO:0000313" key="2">
    <source>
        <dbReference type="EMBL" id="CAK0877303.1"/>
    </source>
</evidence>
<feature type="compositionally biased region" description="Low complexity" evidence="1">
    <location>
        <begin position="273"/>
        <end position="282"/>
    </location>
</feature>
<accession>A0ABN9VUR1</accession>
<reference evidence="2" key="1">
    <citation type="submission" date="2023-10" db="EMBL/GenBank/DDBJ databases">
        <authorList>
            <person name="Chen Y."/>
            <person name="Shah S."/>
            <person name="Dougan E. K."/>
            <person name="Thang M."/>
            <person name="Chan C."/>
        </authorList>
    </citation>
    <scope>NUCLEOTIDE SEQUENCE [LARGE SCALE GENOMIC DNA]</scope>
</reference>
<proteinExistence type="predicted"/>
<comment type="caution">
    <text evidence="2">The sequence shown here is derived from an EMBL/GenBank/DDBJ whole genome shotgun (WGS) entry which is preliminary data.</text>
</comment>
<organism evidence="2 3">
    <name type="scientific">Prorocentrum cordatum</name>
    <dbReference type="NCBI Taxonomy" id="2364126"/>
    <lineage>
        <taxon>Eukaryota</taxon>
        <taxon>Sar</taxon>
        <taxon>Alveolata</taxon>
        <taxon>Dinophyceae</taxon>
        <taxon>Prorocentrales</taxon>
        <taxon>Prorocentraceae</taxon>
        <taxon>Prorocentrum</taxon>
    </lineage>
</organism>
<dbReference type="EMBL" id="CAUYUJ010017726">
    <property type="protein sequence ID" value="CAK0877303.1"/>
    <property type="molecule type" value="Genomic_DNA"/>
</dbReference>
<keyword evidence="3" id="KW-1185">Reference proteome</keyword>
<feature type="region of interest" description="Disordered" evidence="1">
    <location>
        <begin position="266"/>
        <end position="286"/>
    </location>
</feature>
<feature type="region of interest" description="Disordered" evidence="1">
    <location>
        <begin position="74"/>
        <end position="102"/>
    </location>
</feature>
<feature type="compositionally biased region" description="Basic and acidic residues" evidence="1">
    <location>
        <begin position="88"/>
        <end position="98"/>
    </location>
</feature>